<reference evidence="2" key="1">
    <citation type="journal article" date="2022" name="bioRxiv">
        <title>Sequencing and chromosome-scale assembly of the giantPleurodeles waltlgenome.</title>
        <authorList>
            <person name="Brown T."/>
            <person name="Elewa A."/>
            <person name="Iarovenko S."/>
            <person name="Subramanian E."/>
            <person name="Araus A.J."/>
            <person name="Petzold A."/>
            <person name="Susuki M."/>
            <person name="Suzuki K.-i.T."/>
            <person name="Hayashi T."/>
            <person name="Toyoda A."/>
            <person name="Oliveira C."/>
            <person name="Osipova E."/>
            <person name="Leigh N.D."/>
            <person name="Simon A."/>
            <person name="Yun M.H."/>
        </authorList>
    </citation>
    <scope>NUCLEOTIDE SEQUENCE</scope>
    <source>
        <strain evidence="2">20211129_DDA</strain>
        <tissue evidence="2">Liver</tissue>
    </source>
</reference>
<evidence type="ECO:0000313" key="3">
    <source>
        <dbReference type="Proteomes" id="UP001066276"/>
    </source>
</evidence>
<dbReference type="EMBL" id="JANPWB010000005">
    <property type="protein sequence ID" value="KAJ1187189.1"/>
    <property type="molecule type" value="Genomic_DNA"/>
</dbReference>
<proteinExistence type="predicted"/>
<dbReference type="AlphaFoldDB" id="A0AAV7UDL4"/>
<name>A0AAV7UDL4_PLEWA</name>
<comment type="caution">
    <text evidence="2">The sequence shown here is derived from an EMBL/GenBank/DDBJ whole genome shotgun (WGS) entry which is preliminary data.</text>
</comment>
<organism evidence="2 3">
    <name type="scientific">Pleurodeles waltl</name>
    <name type="common">Iberian ribbed newt</name>
    <dbReference type="NCBI Taxonomy" id="8319"/>
    <lineage>
        <taxon>Eukaryota</taxon>
        <taxon>Metazoa</taxon>
        <taxon>Chordata</taxon>
        <taxon>Craniata</taxon>
        <taxon>Vertebrata</taxon>
        <taxon>Euteleostomi</taxon>
        <taxon>Amphibia</taxon>
        <taxon>Batrachia</taxon>
        <taxon>Caudata</taxon>
        <taxon>Salamandroidea</taxon>
        <taxon>Salamandridae</taxon>
        <taxon>Pleurodelinae</taxon>
        <taxon>Pleurodeles</taxon>
    </lineage>
</organism>
<dbReference type="Proteomes" id="UP001066276">
    <property type="component" value="Chromosome 3_1"/>
</dbReference>
<feature type="compositionally biased region" description="Basic and acidic residues" evidence="1">
    <location>
        <begin position="48"/>
        <end position="84"/>
    </location>
</feature>
<feature type="region of interest" description="Disordered" evidence="1">
    <location>
        <begin position="48"/>
        <end position="99"/>
    </location>
</feature>
<evidence type="ECO:0000313" key="2">
    <source>
        <dbReference type="EMBL" id="KAJ1187189.1"/>
    </source>
</evidence>
<accession>A0AAV7UDL4</accession>
<evidence type="ECO:0000256" key="1">
    <source>
        <dbReference type="SAM" id="MobiDB-lite"/>
    </source>
</evidence>
<sequence length="99" mass="11709">MMPQDLRYHAPGSPPTAEKQECQFLTQMSVLQKKKGRTDSRCAWHWKTEERKTGVGRPREKSRPRRSKMENRLARPERLAETQRLHGFRASRRGVHEDL</sequence>
<protein>
    <submittedName>
        <fullName evidence="2">Uncharacterized protein</fullName>
    </submittedName>
</protein>
<keyword evidence="3" id="KW-1185">Reference proteome</keyword>
<gene>
    <name evidence="2" type="ORF">NDU88_003968</name>
</gene>